<protein>
    <recommendedName>
        <fullName evidence="6">Fibronectin type III domain-containing protein</fullName>
    </recommendedName>
</protein>
<name>A0A497JHZ1_9ARCH</name>
<evidence type="ECO:0000256" key="1">
    <source>
        <dbReference type="ARBA" id="ARBA00022737"/>
    </source>
</evidence>
<dbReference type="SUPFAM" id="SSF49265">
    <property type="entry name" value="Fibronectin type III"/>
    <property type="match status" value="2"/>
</dbReference>
<dbReference type="Gene3D" id="2.60.40.10">
    <property type="entry name" value="Immunoglobulins"/>
    <property type="match status" value="2"/>
</dbReference>
<dbReference type="PROSITE" id="PS50835">
    <property type="entry name" value="IG_LIKE"/>
    <property type="match status" value="1"/>
</dbReference>
<accession>A0A497JHZ1</accession>
<dbReference type="InterPro" id="IPR003961">
    <property type="entry name" value="FN3_dom"/>
</dbReference>
<gene>
    <name evidence="4" type="ORF">DRO07_00115</name>
</gene>
<dbReference type="PANTHER" id="PTHR13817">
    <property type="entry name" value="TITIN"/>
    <property type="match status" value="1"/>
</dbReference>
<evidence type="ECO:0000313" key="5">
    <source>
        <dbReference type="Proteomes" id="UP000277633"/>
    </source>
</evidence>
<dbReference type="InterPro" id="IPR013783">
    <property type="entry name" value="Ig-like_fold"/>
</dbReference>
<dbReference type="Pfam" id="PF13750">
    <property type="entry name" value="Big_3_3"/>
    <property type="match status" value="1"/>
</dbReference>
<dbReference type="NCBIfam" id="NF047446">
    <property type="entry name" value="barrel_OmpL47"/>
    <property type="match status" value="1"/>
</dbReference>
<feature type="domain" description="Fibronectin type-III" evidence="3">
    <location>
        <begin position="288"/>
        <end position="380"/>
    </location>
</feature>
<evidence type="ECO:0000313" key="4">
    <source>
        <dbReference type="EMBL" id="RLG70453.1"/>
    </source>
</evidence>
<evidence type="ECO:0008006" key="6">
    <source>
        <dbReference type="Google" id="ProtNLM"/>
    </source>
</evidence>
<comment type="caution">
    <text evidence="4">The sequence shown here is derived from an EMBL/GenBank/DDBJ whole genome shotgun (WGS) entry which is preliminary data.</text>
</comment>
<dbReference type="InterPro" id="IPR058094">
    <property type="entry name" value="Ig-like_OmpL47-like"/>
</dbReference>
<dbReference type="AlphaFoldDB" id="A0A497JHZ1"/>
<proteinExistence type="predicted"/>
<dbReference type="PANTHER" id="PTHR13817:SF73">
    <property type="entry name" value="FIBRONECTIN TYPE-III DOMAIN-CONTAINING PROTEIN"/>
    <property type="match status" value="1"/>
</dbReference>
<dbReference type="InterPro" id="IPR050964">
    <property type="entry name" value="Striated_Muscle_Regulatory"/>
</dbReference>
<feature type="domain" description="Ig-like" evidence="2">
    <location>
        <begin position="872"/>
        <end position="941"/>
    </location>
</feature>
<dbReference type="InterPro" id="IPR022038">
    <property type="entry name" value="Ig-like_bact"/>
</dbReference>
<evidence type="ECO:0000259" key="3">
    <source>
        <dbReference type="PROSITE" id="PS50853"/>
    </source>
</evidence>
<reference evidence="4 5" key="1">
    <citation type="submission" date="2018-06" db="EMBL/GenBank/DDBJ databases">
        <title>Extensive metabolic versatility and redundancy in microbially diverse, dynamic hydrothermal sediments.</title>
        <authorList>
            <person name="Dombrowski N."/>
            <person name="Teske A."/>
            <person name="Baker B.J."/>
        </authorList>
    </citation>
    <scope>NUCLEOTIDE SEQUENCE [LARGE SCALE GENOMIC DNA]</scope>
    <source>
        <strain evidence="4">B9_G13</strain>
    </source>
</reference>
<dbReference type="EMBL" id="QMWO01000002">
    <property type="protein sequence ID" value="RLG70453.1"/>
    <property type="molecule type" value="Genomic_DNA"/>
</dbReference>
<sequence>MDLKKHFGMERLCKSKRHYALLSLTFIFATLLFVSPLAFALADCTGTATSPCHYCDFSNMSVTVKSPGGSTTSVSMGSCTTSGTCGTTPEITTACSGSLGYTFCPEEGQYTAQVCGTAAGNPSATECSSWFNLYTVSFDSSSNWCACGGYDWFSSVSGGSNGNCCGDDGSNDDFYYHSADPTTAQTLQCTRCLNGTKYGPTTLHGNGYWSGSDPATDQTGTCYYGDIICTDSSAANGDNTTLYGNGYVSGSTCYYGDITCGNGTYANGASCTLNTGGTCIADIGCLNTPTNLQITDKTTSSITLSWTDNSTIEDGFKIERSPDGSSWSQIATVTANTTSYTDSGLACNTKYYYRLRAYYSTSNSGYSNTASAYTLTTVPTSLSLNADSDTQLTLTWSECANNSPENWINETTGNTGGSDSTGWQTANTYVDTGLSPNTQYCYRVKAKNGDGIETAYSAQQCKYTLPEDPAPSSTSHTVGEWSDDNTIGLICSGAAASYYYVWDQSATTTASASDTAWDGSLMTKTATSDGNWYLHVVAVNPEGATNPSGTIHLGPFKIDTNAPTTTASVPSGWQTADFNVTLSCYDNGSGCNAIRYRIDGGSWTDGNMVGNDVNILISSDGNHSIEYYGVDVAGNTENVNTIYAALDKTPPIITITSPSENETTSDPTIAFTISYNNGSAIVQSSIQVLINGVAASDFNVESDCTISGGDYSCSFYQSKMEDADYNLSIIAQDEVGNINQLDRNFHFTPVVYVDNILPSGTLESGLTTISFTVHNTMLNYLYASIYYSPINAGKLSFEDAIATDLNLDAYETIPNLSCDSNKWWPPVQCTYTWNASGVLDGNYYIDINVWNEDGVQNQGTSTKQFLLDNTPPEASITDVSSTITYSDTVYLNCSDSGSGCVATRWYYFSDTQNCSSNKSDYNYSTTSNSITITDDHNDYICLWVEDRVGLHSTAISDQLHVDTSSWSITKGASQTITQVSSDLNNTCNFTVTGEINLECEFQSFVKIRQSAADINSTYTGTPTLVESPEKPIKVVLEEAITNFYNKDYFIKFESSTRTITSQGNEQDYPVTIVRRRIVPLLTADGQLDVGTLIIKIRKK</sequence>
<dbReference type="PROSITE" id="PS50853">
    <property type="entry name" value="FN3"/>
    <property type="match status" value="1"/>
</dbReference>
<dbReference type="Proteomes" id="UP000277633">
    <property type="component" value="Unassembled WGS sequence"/>
</dbReference>
<dbReference type="Gene3D" id="3.30.1920.20">
    <property type="match status" value="1"/>
</dbReference>
<dbReference type="SMART" id="SM00060">
    <property type="entry name" value="FN3"/>
    <property type="match status" value="2"/>
</dbReference>
<keyword evidence="1" id="KW-0677">Repeat</keyword>
<evidence type="ECO:0000259" key="2">
    <source>
        <dbReference type="PROSITE" id="PS50835"/>
    </source>
</evidence>
<dbReference type="Pfam" id="PF00041">
    <property type="entry name" value="fn3"/>
    <property type="match status" value="1"/>
</dbReference>
<organism evidence="4 5">
    <name type="scientific">Candidatus Iainarchaeum sp</name>
    <dbReference type="NCBI Taxonomy" id="3101447"/>
    <lineage>
        <taxon>Archaea</taxon>
        <taxon>Candidatus Iainarchaeota</taxon>
        <taxon>Candidatus Iainarchaeia</taxon>
        <taxon>Candidatus Iainarchaeales</taxon>
        <taxon>Candidatus Iainarchaeaceae</taxon>
        <taxon>Candidatus Iainarchaeum</taxon>
    </lineage>
</organism>
<dbReference type="CDD" id="cd00063">
    <property type="entry name" value="FN3"/>
    <property type="match status" value="2"/>
</dbReference>
<dbReference type="InterPro" id="IPR036116">
    <property type="entry name" value="FN3_sf"/>
</dbReference>
<dbReference type="InterPro" id="IPR007110">
    <property type="entry name" value="Ig-like_dom"/>
</dbReference>